<keyword evidence="7" id="KW-0677">Repeat</keyword>
<evidence type="ECO:0000256" key="9">
    <source>
        <dbReference type="ARBA" id="ARBA00022824"/>
    </source>
</evidence>
<keyword evidence="10" id="KW-0847">Vitamin C</keyword>
<dbReference type="GO" id="GO:0031418">
    <property type="term" value="F:L-ascorbic acid binding"/>
    <property type="evidence" value="ECO:0007669"/>
    <property type="project" value="UniProtKB-KW"/>
</dbReference>
<keyword evidence="14" id="KW-0325">Glycoprotein</keyword>
<evidence type="ECO:0000256" key="10">
    <source>
        <dbReference type="ARBA" id="ARBA00022896"/>
    </source>
</evidence>
<dbReference type="SMART" id="SM00702">
    <property type="entry name" value="P4Hc"/>
    <property type="match status" value="1"/>
</dbReference>
<feature type="domain" description="Fe2OG dioxygenase" evidence="16">
    <location>
        <begin position="559"/>
        <end position="673"/>
    </location>
</feature>
<feature type="region of interest" description="Disordered" evidence="15">
    <location>
        <begin position="421"/>
        <end position="442"/>
    </location>
</feature>
<dbReference type="FunCoup" id="A0A667YQ93">
    <property type="interactions" value="2"/>
</dbReference>
<dbReference type="PANTHER" id="PTHR14049">
    <property type="entry name" value="LEPRECAN 1"/>
    <property type="match status" value="1"/>
</dbReference>
<accession>A0A667YQ93</accession>
<comment type="similarity">
    <text evidence="3">Belongs to the leprecan family.</text>
</comment>
<feature type="compositionally biased region" description="Basic and acidic residues" evidence="15">
    <location>
        <begin position="763"/>
        <end position="775"/>
    </location>
</feature>
<evidence type="ECO:0000256" key="11">
    <source>
        <dbReference type="ARBA" id="ARBA00022964"/>
    </source>
</evidence>
<comment type="cofactor">
    <cofactor evidence="1">
        <name>L-ascorbate</name>
        <dbReference type="ChEBI" id="CHEBI:38290"/>
    </cofactor>
</comment>
<dbReference type="SUPFAM" id="SSF48452">
    <property type="entry name" value="TPR-like"/>
    <property type="match status" value="1"/>
</dbReference>
<reference evidence="17" key="3">
    <citation type="submission" date="2025-09" db="UniProtKB">
        <authorList>
            <consortium name="Ensembl"/>
        </authorList>
    </citation>
    <scope>IDENTIFICATION</scope>
</reference>
<evidence type="ECO:0000256" key="5">
    <source>
        <dbReference type="ARBA" id="ARBA00022723"/>
    </source>
</evidence>
<keyword evidence="13" id="KW-0408">Iron</keyword>
<dbReference type="EC" id="1.14.11.7" evidence="4"/>
<dbReference type="Ensembl" id="ENSMMDT00005029267.1">
    <property type="protein sequence ID" value="ENSMMDP00005028583.1"/>
    <property type="gene ID" value="ENSMMDG00005013653.1"/>
</dbReference>
<keyword evidence="9" id="KW-0256">Endoplasmic reticulum</keyword>
<dbReference type="Pfam" id="PF13640">
    <property type="entry name" value="2OG-FeII_Oxy_3"/>
    <property type="match status" value="1"/>
</dbReference>
<evidence type="ECO:0000256" key="12">
    <source>
        <dbReference type="ARBA" id="ARBA00023002"/>
    </source>
</evidence>
<dbReference type="PROSITE" id="PS51471">
    <property type="entry name" value="FE2OG_OXY"/>
    <property type="match status" value="1"/>
</dbReference>
<proteinExistence type="inferred from homology"/>
<feature type="compositionally biased region" description="Basic and acidic residues" evidence="15">
    <location>
        <begin position="691"/>
        <end position="705"/>
    </location>
</feature>
<evidence type="ECO:0000313" key="17">
    <source>
        <dbReference type="Ensembl" id="ENSMMDP00005028583.1"/>
    </source>
</evidence>
<keyword evidence="11" id="KW-0223">Dioxygenase</keyword>
<dbReference type="Pfam" id="PF23557">
    <property type="entry name" value="TPR_leprecan"/>
    <property type="match status" value="1"/>
</dbReference>
<feature type="compositionally biased region" description="Basic and acidic residues" evidence="15">
    <location>
        <begin position="734"/>
        <end position="743"/>
    </location>
</feature>
<keyword evidence="12" id="KW-0560">Oxidoreductase</keyword>
<protein>
    <recommendedName>
        <fullName evidence="4">procollagen-proline 3-dioxygenase</fullName>
        <ecNumber evidence="4">1.14.11.7</ecNumber>
    </recommendedName>
</protein>
<dbReference type="FunFam" id="2.60.120.620:FF:000003">
    <property type="entry name" value="Prolyl 3-hydroxylase 2"/>
    <property type="match status" value="1"/>
</dbReference>
<dbReference type="GO" id="GO:0019797">
    <property type="term" value="F:procollagen-proline 3-dioxygenase activity"/>
    <property type="evidence" value="ECO:0007669"/>
    <property type="project" value="UniProtKB-EC"/>
</dbReference>
<feature type="compositionally biased region" description="Basic and acidic residues" evidence="15">
    <location>
        <begin position="421"/>
        <end position="431"/>
    </location>
</feature>
<keyword evidence="6" id="KW-0732">Signal</keyword>
<evidence type="ECO:0000256" key="13">
    <source>
        <dbReference type="ARBA" id="ARBA00023004"/>
    </source>
</evidence>
<evidence type="ECO:0000256" key="7">
    <source>
        <dbReference type="ARBA" id="ARBA00022737"/>
    </source>
</evidence>
<evidence type="ECO:0000256" key="6">
    <source>
        <dbReference type="ARBA" id="ARBA00022729"/>
    </source>
</evidence>
<name>A0A667YQ93_9TELE</name>
<evidence type="ECO:0000256" key="3">
    <source>
        <dbReference type="ARBA" id="ARBA00006487"/>
    </source>
</evidence>
<evidence type="ECO:0000256" key="15">
    <source>
        <dbReference type="SAM" id="MobiDB-lite"/>
    </source>
</evidence>
<dbReference type="Proteomes" id="UP000472263">
    <property type="component" value="Chromosome 16"/>
</dbReference>
<dbReference type="Gene3D" id="2.60.120.620">
    <property type="entry name" value="q2cbj1_9rhob like domain"/>
    <property type="match status" value="1"/>
</dbReference>
<evidence type="ECO:0000256" key="8">
    <source>
        <dbReference type="ARBA" id="ARBA00022803"/>
    </source>
</evidence>
<dbReference type="AlphaFoldDB" id="A0A667YQ93"/>
<evidence type="ECO:0000256" key="2">
    <source>
        <dbReference type="ARBA" id="ARBA00001962"/>
    </source>
</evidence>
<dbReference type="InterPro" id="IPR044862">
    <property type="entry name" value="Pro_4_hyd_alph_FE2OG_OXY"/>
</dbReference>
<feature type="region of interest" description="Disordered" evidence="15">
    <location>
        <begin position="687"/>
        <end position="775"/>
    </location>
</feature>
<dbReference type="InterPro" id="IPR039575">
    <property type="entry name" value="P3H"/>
</dbReference>
<comment type="cofactor">
    <cofactor evidence="2">
        <name>Fe cation</name>
        <dbReference type="ChEBI" id="CHEBI:24875"/>
    </cofactor>
</comment>
<dbReference type="InterPro" id="IPR005123">
    <property type="entry name" value="Oxoglu/Fe-dep_dioxygenase_dom"/>
</dbReference>
<organism evidence="17 18">
    <name type="scientific">Myripristis murdjan</name>
    <name type="common">pinecone soldierfish</name>
    <dbReference type="NCBI Taxonomy" id="586833"/>
    <lineage>
        <taxon>Eukaryota</taxon>
        <taxon>Metazoa</taxon>
        <taxon>Chordata</taxon>
        <taxon>Craniata</taxon>
        <taxon>Vertebrata</taxon>
        <taxon>Euteleostomi</taxon>
        <taxon>Actinopterygii</taxon>
        <taxon>Neopterygii</taxon>
        <taxon>Teleostei</taxon>
        <taxon>Neoteleostei</taxon>
        <taxon>Acanthomorphata</taxon>
        <taxon>Holocentriformes</taxon>
        <taxon>Holocentridae</taxon>
        <taxon>Myripristis</taxon>
    </lineage>
</organism>
<dbReference type="InterPro" id="IPR006620">
    <property type="entry name" value="Pro_4_hyd_alph"/>
</dbReference>
<keyword evidence="8" id="KW-0802">TPR repeat</keyword>
<dbReference type="Gene3D" id="1.25.40.10">
    <property type="entry name" value="Tetratricopeptide repeat domain"/>
    <property type="match status" value="1"/>
</dbReference>
<dbReference type="PANTHER" id="PTHR14049:SF15">
    <property type="entry name" value="PROCOLLAGEN-PROLINE 3-DIOXYGENASE"/>
    <property type="match status" value="1"/>
</dbReference>
<reference evidence="17" key="2">
    <citation type="submission" date="2025-08" db="UniProtKB">
        <authorList>
            <consortium name="Ensembl"/>
        </authorList>
    </citation>
    <scope>IDENTIFICATION</scope>
</reference>
<evidence type="ECO:0000259" key="16">
    <source>
        <dbReference type="PROSITE" id="PS51471"/>
    </source>
</evidence>
<dbReference type="GeneTree" id="ENSGT00940000159164"/>
<evidence type="ECO:0000313" key="18">
    <source>
        <dbReference type="Proteomes" id="UP000472263"/>
    </source>
</evidence>
<keyword evidence="18" id="KW-1185">Reference proteome</keyword>
<evidence type="ECO:0000256" key="14">
    <source>
        <dbReference type="ARBA" id="ARBA00023180"/>
    </source>
</evidence>
<dbReference type="InParanoid" id="A0A667YQ93"/>
<keyword evidence="5" id="KW-0479">Metal-binding</keyword>
<evidence type="ECO:0000256" key="1">
    <source>
        <dbReference type="ARBA" id="ARBA00001961"/>
    </source>
</evidence>
<sequence>MALHPHHFTVYVASHMVTFTLLHCIIAASGSGISSVLGLLPSYDALYYSGVRAYFSGEWEKAAELLEKSVVTKESLFRVRRQCHDDCASAGRETLDKLDSQGGSLWDLWALDWVQQRAECLRFCMGRSVTPAGQLPVSTDIDYEFGTRNPYNFLQVTYYKMEKLQKAASAAYTFFVANPSHLEMRNNIEKYRRMEGVTEESFHDREIEKEKHWALYDSALLSEASSDWAQAAEKWKECVNETLRQTEECRVQCEVASQVLPEDRGENGGSGMYEKAAALSLSLLSCQQACVTQVATRPGRISAQEDFLPTQLEHLHIAQFKAGDIAGAVQTLRSLLLFYPSDTDSLGNLQLYYETLGGDTESQGTQPAQQIATYVSRSLQEKKLLYFGVENLDFSFIDPDLWTPEDVVPESLKETWRAEKEKQNEKMKQGETEVQTDDSGFYAGGPIPQVGVTITMDDEALNGTNRVVLDGVMTQRECDTILQLATAVASAGDGYRGRRSPHTPHEKFEGLTVFRAVKLAQDGMVNQSDARLLHELGERVRVLLHSYFRSPSGLFFSFTHLVCRSAITGDQEGRLDLSHPVHVDNCLLEPDTRQCWREPPAFTHRDLSAVLYLNDDFDGGELFFTDMDAKTVTAQVKPSCGRLVGFSSGPVNPHGVSAVTAGRRCALALWFTKEKLHRDMEREEAEALWDADGKGLLKPQEDKEGSATPGRSSRSSRSSQAEKEKSRGRGRVTGGKDELRETVLHPLNKKRNPTLDPCGRTKWKGEGGRKAKERL</sequence>
<reference evidence="17" key="1">
    <citation type="submission" date="2019-06" db="EMBL/GenBank/DDBJ databases">
        <authorList>
            <consortium name="Wellcome Sanger Institute Data Sharing"/>
        </authorList>
    </citation>
    <scope>NUCLEOTIDE SEQUENCE [LARGE SCALE GENOMIC DNA]</scope>
</reference>
<evidence type="ECO:0000256" key="4">
    <source>
        <dbReference type="ARBA" id="ARBA00012262"/>
    </source>
</evidence>
<dbReference type="GO" id="GO:0032963">
    <property type="term" value="P:collagen metabolic process"/>
    <property type="evidence" value="ECO:0007669"/>
    <property type="project" value="InterPro"/>
</dbReference>
<dbReference type="GO" id="GO:0005783">
    <property type="term" value="C:endoplasmic reticulum"/>
    <property type="evidence" value="ECO:0007669"/>
    <property type="project" value="TreeGrafter"/>
</dbReference>
<dbReference type="InterPro" id="IPR011990">
    <property type="entry name" value="TPR-like_helical_dom_sf"/>
</dbReference>
<gene>
    <name evidence="17" type="primary">P3H3</name>
    <name evidence="17" type="synonym">p3h3</name>
</gene>
<dbReference type="InterPro" id="IPR056585">
    <property type="entry name" value="Leprecan_dom"/>
</dbReference>
<dbReference type="GO" id="GO:0005506">
    <property type="term" value="F:iron ion binding"/>
    <property type="evidence" value="ECO:0007669"/>
    <property type="project" value="InterPro"/>
</dbReference>